<dbReference type="InterPro" id="IPR003661">
    <property type="entry name" value="HisK_dim/P_dom"/>
</dbReference>
<sequence>MSGSERARRAGGLRAVAIAGAAILLAMVAYNVLVQFVDVALNGAFIDWVSGQFLNMNNLNEFGLDAGVALDIVGTRYFFFQLGLFGAALLAAVGLAAAHVARGRAEREARARAAELLRTYLAHDLEASEAFPEGWEELALVAAEAKRQSAEKERQLADESARRSDLVTYLAHDLKTPLTSVIGYLSLLDEVPDMPDAQRRRYVGVALDKACRLERLVNEFFDITRYSLTHIELELAPVDLAGLLVQIADEFYPALAAHGNEACVVVCGERRTVEAPGEPLMVTVDAARLARVFGNLIKNAIAYSDEGTEIAIRVERDEGLVRVSVTDTGATIPSHKLRSIFDKFFRLDEARGSATGGAGLGLAIAREIVELHGGTIAAASEEGVTTFTVELPNPTEGTEA</sequence>
<name>A0A9D2EZ04_9ACTN</name>
<dbReference type="InterPro" id="IPR004358">
    <property type="entry name" value="Sig_transdc_His_kin-like_C"/>
</dbReference>
<evidence type="ECO:0000256" key="10">
    <source>
        <dbReference type="ARBA" id="ARBA00022989"/>
    </source>
</evidence>
<evidence type="ECO:0000256" key="4">
    <source>
        <dbReference type="ARBA" id="ARBA00022553"/>
    </source>
</evidence>
<evidence type="ECO:0000256" key="9">
    <source>
        <dbReference type="ARBA" id="ARBA00022840"/>
    </source>
</evidence>
<accession>A0A9D2EZ04</accession>
<organism evidence="15 16">
    <name type="scientific">Candidatus Olsenella pullistercoris</name>
    <dbReference type="NCBI Taxonomy" id="2838712"/>
    <lineage>
        <taxon>Bacteria</taxon>
        <taxon>Bacillati</taxon>
        <taxon>Actinomycetota</taxon>
        <taxon>Coriobacteriia</taxon>
        <taxon>Coriobacteriales</taxon>
        <taxon>Atopobiaceae</taxon>
        <taxon>Olsenella</taxon>
    </lineage>
</organism>
<evidence type="ECO:0000256" key="13">
    <source>
        <dbReference type="SAM" id="Phobius"/>
    </source>
</evidence>
<keyword evidence="11" id="KW-0902">Two-component regulatory system</keyword>
<dbReference type="InterPro" id="IPR036890">
    <property type="entry name" value="HATPase_C_sf"/>
</dbReference>
<dbReference type="PANTHER" id="PTHR43711:SF1">
    <property type="entry name" value="HISTIDINE KINASE 1"/>
    <property type="match status" value="1"/>
</dbReference>
<dbReference type="GO" id="GO:0005524">
    <property type="term" value="F:ATP binding"/>
    <property type="evidence" value="ECO:0007669"/>
    <property type="project" value="UniProtKB-KW"/>
</dbReference>
<evidence type="ECO:0000256" key="8">
    <source>
        <dbReference type="ARBA" id="ARBA00022777"/>
    </source>
</evidence>
<dbReference type="InterPro" id="IPR003594">
    <property type="entry name" value="HATPase_dom"/>
</dbReference>
<dbReference type="Gene3D" id="3.30.565.10">
    <property type="entry name" value="Histidine kinase-like ATPase, C-terminal domain"/>
    <property type="match status" value="1"/>
</dbReference>
<evidence type="ECO:0000256" key="1">
    <source>
        <dbReference type="ARBA" id="ARBA00000085"/>
    </source>
</evidence>
<comment type="catalytic activity">
    <reaction evidence="1">
        <text>ATP + protein L-histidine = ADP + protein N-phospho-L-histidine.</text>
        <dbReference type="EC" id="2.7.13.3"/>
    </reaction>
</comment>
<keyword evidence="9" id="KW-0067">ATP-binding</keyword>
<evidence type="ECO:0000256" key="3">
    <source>
        <dbReference type="ARBA" id="ARBA00012438"/>
    </source>
</evidence>
<dbReference type="GO" id="GO:0000155">
    <property type="term" value="F:phosphorelay sensor kinase activity"/>
    <property type="evidence" value="ECO:0007669"/>
    <property type="project" value="InterPro"/>
</dbReference>
<evidence type="ECO:0000256" key="12">
    <source>
        <dbReference type="ARBA" id="ARBA00023136"/>
    </source>
</evidence>
<dbReference type="SMART" id="SM00388">
    <property type="entry name" value="HisKA"/>
    <property type="match status" value="1"/>
</dbReference>
<dbReference type="AlphaFoldDB" id="A0A9D2EZ04"/>
<keyword evidence="6 13" id="KW-0812">Transmembrane</keyword>
<dbReference type="PANTHER" id="PTHR43711">
    <property type="entry name" value="TWO-COMPONENT HISTIDINE KINASE"/>
    <property type="match status" value="1"/>
</dbReference>
<evidence type="ECO:0000256" key="7">
    <source>
        <dbReference type="ARBA" id="ARBA00022741"/>
    </source>
</evidence>
<feature type="domain" description="Histidine kinase" evidence="14">
    <location>
        <begin position="169"/>
        <end position="395"/>
    </location>
</feature>
<keyword evidence="10 13" id="KW-1133">Transmembrane helix</keyword>
<keyword evidence="7" id="KW-0547">Nucleotide-binding</keyword>
<comment type="subcellular location">
    <subcellularLocation>
        <location evidence="2">Cell membrane</location>
    </subcellularLocation>
</comment>
<dbReference type="InterPro" id="IPR050736">
    <property type="entry name" value="Sensor_HK_Regulatory"/>
</dbReference>
<dbReference type="EC" id="2.7.13.3" evidence="3"/>
<dbReference type="CDD" id="cd00082">
    <property type="entry name" value="HisKA"/>
    <property type="match status" value="1"/>
</dbReference>
<dbReference type="InterPro" id="IPR036097">
    <property type="entry name" value="HisK_dim/P_sf"/>
</dbReference>
<dbReference type="EMBL" id="DXBM01000031">
    <property type="protein sequence ID" value="HIZ46037.1"/>
    <property type="molecule type" value="Genomic_DNA"/>
</dbReference>
<evidence type="ECO:0000313" key="15">
    <source>
        <dbReference type="EMBL" id="HIZ46037.1"/>
    </source>
</evidence>
<dbReference type="SMART" id="SM00387">
    <property type="entry name" value="HATPase_c"/>
    <property type="match status" value="1"/>
</dbReference>
<reference evidence="15" key="2">
    <citation type="submission" date="2021-04" db="EMBL/GenBank/DDBJ databases">
        <authorList>
            <person name="Gilroy R."/>
        </authorList>
    </citation>
    <scope>NUCLEOTIDE SEQUENCE</scope>
    <source>
        <strain evidence="15">ChiHjej12B11-14209</strain>
    </source>
</reference>
<dbReference type="Gene3D" id="1.10.287.130">
    <property type="match status" value="1"/>
</dbReference>
<evidence type="ECO:0000259" key="14">
    <source>
        <dbReference type="PROSITE" id="PS50109"/>
    </source>
</evidence>
<dbReference type="GO" id="GO:0005886">
    <property type="term" value="C:plasma membrane"/>
    <property type="evidence" value="ECO:0007669"/>
    <property type="project" value="UniProtKB-SubCell"/>
</dbReference>
<keyword evidence="12 13" id="KW-0472">Membrane</keyword>
<dbReference type="FunFam" id="3.30.565.10:FF:000013">
    <property type="entry name" value="Two-component sensor histidine kinase"/>
    <property type="match status" value="1"/>
</dbReference>
<evidence type="ECO:0000256" key="11">
    <source>
        <dbReference type="ARBA" id="ARBA00023012"/>
    </source>
</evidence>
<evidence type="ECO:0000313" key="16">
    <source>
        <dbReference type="Proteomes" id="UP000824062"/>
    </source>
</evidence>
<dbReference type="Proteomes" id="UP000824062">
    <property type="component" value="Unassembled WGS sequence"/>
</dbReference>
<dbReference type="Pfam" id="PF02518">
    <property type="entry name" value="HATPase_c"/>
    <property type="match status" value="1"/>
</dbReference>
<keyword evidence="8 15" id="KW-0418">Kinase</keyword>
<feature type="transmembrane region" description="Helical" evidence="13">
    <location>
        <begin position="12"/>
        <end position="33"/>
    </location>
</feature>
<dbReference type="InterPro" id="IPR005467">
    <property type="entry name" value="His_kinase_dom"/>
</dbReference>
<evidence type="ECO:0000256" key="2">
    <source>
        <dbReference type="ARBA" id="ARBA00004236"/>
    </source>
</evidence>
<keyword evidence="4" id="KW-0597">Phosphoprotein</keyword>
<dbReference type="PROSITE" id="PS50109">
    <property type="entry name" value="HIS_KIN"/>
    <property type="match status" value="1"/>
</dbReference>
<evidence type="ECO:0000256" key="6">
    <source>
        <dbReference type="ARBA" id="ARBA00022692"/>
    </source>
</evidence>
<reference evidence="15" key="1">
    <citation type="journal article" date="2021" name="PeerJ">
        <title>Extensive microbial diversity within the chicken gut microbiome revealed by metagenomics and culture.</title>
        <authorList>
            <person name="Gilroy R."/>
            <person name="Ravi A."/>
            <person name="Getino M."/>
            <person name="Pursley I."/>
            <person name="Horton D.L."/>
            <person name="Alikhan N.F."/>
            <person name="Baker D."/>
            <person name="Gharbi K."/>
            <person name="Hall N."/>
            <person name="Watson M."/>
            <person name="Adriaenssens E.M."/>
            <person name="Foster-Nyarko E."/>
            <person name="Jarju S."/>
            <person name="Secka A."/>
            <person name="Antonio M."/>
            <person name="Oren A."/>
            <person name="Chaudhuri R.R."/>
            <person name="La Ragione R."/>
            <person name="Hildebrand F."/>
            <person name="Pallen M.J."/>
        </authorList>
    </citation>
    <scope>NUCLEOTIDE SEQUENCE</scope>
    <source>
        <strain evidence="15">ChiHjej12B11-14209</strain>
    </source>
</reference>
<dbReference type="PRINTS" id="PR00344">
    <property type="entry name" value="BCTRLSENSOR"/>
</dbReference>
<keyword evidence="5" id="KW-0808">Transferase</keyword>
<comment type="caution">
    <text evidence="15">The sequence shown here is derived from an EMBL/GenBank/DDBJ whole genome shotgun (WGS) entry which is preliminary data.</text>
</comment>
<proteinExistence type="predicted"/>
<dbReference type="SUPFAM" id="SSF47384">
    <property type="entry name" value="Homodimeric domain of signal transducing histidine kinase"/>
    <property type="match status" value="1"/>
</dbReference>
<evidence type="ECO:0000256" key="5">
    <source>
        <dbReference type="ARBA" id="ARBA00022679"/>
    </source>
</evidence>
<dbReference type="CDD" id="cd00075">
    <property type="entry name" value="HATPase"/>
    <property type="match status" value="1"/>
</dbReference>
<protein>
    <recommendedName>
        <fullName evidence="3">histidine kinase</fullName>
        <ecNumber evidence="3">2.7.13.3</ecNumber>
    </recommendedName>
</protein>
<feature type="transmembrane region" description="Helical" evidence="13">
    <location>
        <begin position="78"/>
        <end position="101"/>
    </location>
</feature>
<dbReference type="Pfam" id="PF00512">
    <property type="entry name" value="HisKA"/>
    <property type="match status" value="1"/>
</dbReference>
<dbReference type="SUPFAM" id="SSF55874">
    <property type="entry name" value="ATPase domain of HSP90 chaperone/DNA topoisomerase II/histidine kinase"/>
    <property type="match status" value="1"/>
</dbReference>
<gene>
    <name evidence="15" type="ORF">IAA19_03335</name>
</gene>